<dbReference type="AlphaFoldDB" id="A0A4U6D975"/>
<dbReference type="RefSeq" id="WP_137339002.1">
    <property type="nucleotide sequence ID" value="NZ_SZVO01000002.1"/>
</dbReference>
<gene>
    <name evidence="1" type="ORF">FDK13_05600</name>
</gene>
<proteinExistence type="predicted"/>
<organism evidence="1 2">
    <name type="scientific">Dyadobacter frigoris</name>
    <dbReference type="NCBI Taxonomy" id="2576211"/>
    <lineage>
        <taxon>Bacteria</taxon>
        <taxon>Pseudomonadati</taxon>
        <taxon>Bacteroidota</taxon>
        <taxon>Cytophagia</taxon>
        <taxon>Cytophagales</taxon>
        <taxon>Spirosomataceae</taxon>
        <taxon>Dyadobacter</taxon>
    </lineage>
</organism>
<evidence type="ECO:0000313" key="1">
    <source>
        <dbReference type="EMBL" id="TKT93326.1"/>
    </source>
</evidence>
<reference evidence="1 2" key="1">
    <citation type="submission" date="2019-05" db="EMBL/GenBank/DDBJ databases">
        <title>Dyadobacter AR-3-8 sp. nov., isolated from arctic soil.</title>
        <authorList>
            <person name="Chaudhary D.K."/>
        </authorList>
    </citation>
    <scope>NUCLEOTIDE SEQUENCE [LARGE SCALE GENOMIC DNA]</scope>
    <source>
        <strain evidence="1 2">AR-3-8</strain>
    </source>
</reference>
<name>A0A4U6D975_9BACT</name>
<accession>A0A4U6D975</accession>
<dbReference type="Proteomes" id="UP000304900">
    <property type="component" value="Unassembled WGS sequence"/>
</dbReference>
<keyword evidence="2" id="KW-1185">Reference proteome</keyword>
<dbReference type="OrthoDB" id="9862670at2"/>
<evidence type="ECO:0000313" key="2">
    <source>
        <dbReference type="Proteomes" id="UP000304900"/>
    </source>
</evidence>
<comment type="caution">
    <text evidence="1">The sequence shown here is derived from an EMBL/GenBank/DDBJ whole genome shotgun (WGS) entry which is preliminary data.</text>
</comment>
<protein>
    <submittedName>
        <fullName evidence="1">Uncharacterized protein</fullName>
    </submittedName>
</protein>
<sequence length="142" mass="15948">MLPSSKTNKGDLKMTTKKFHLNCDAPSHKILLKWIPNLNQSPVFDKIGAAWDYGQGKLMHLRFIVLSTTVYAIAEEIQSETVLKSTGLLKTLMAEEPNNMPSHVIKIGNVIVGAVWKQKFNSSFNTKIFVMGHIIQLIIQKV</sequence>
<dbReference type="EMBL" id="SZVO01000002">
    <property type="protein sequence ID" value="TKT93326.1"/>
    <property type="molecule type" value="Genomic_DNA"/>
</dbReference>